<gene>
    <name evidence="2" type="ORF">H9L23_01360</name>
</gene>
<evidence type="ECO:0000256" key="1">
    <source>
        <dbReference type="SAM" id="SignalP"/>
    </source>
</evidence>
<evidence type="ECO:0008006" key="4">
    <source>
        <dbReference type="Google" id="ProtNLM"/>
    </source>
</evidence>
<sequence length="140" mass="15794">MKNILIIAVLFLLTLPARSQEKPVRNGLHAFTIQWISFNKNNPGSVNIKPIGKDEYSIEGSQKDAQTNEYVTIKGTFLNKGRTLKFNGTIISKINSSNGGQPCELTGLFIFKATGVRKYWRLQQMLNCDGETTDYIDIFF</sequence>
<reference evidence="2 3" key="1">
    <citation type="submission" date="2020-08" db="EMBL/GenBank/DDBJ databases">
        <title>Genome sequence of Pedobacter roseus KACC 11594T.</title>
        <authorList>
            <person name="Hyun D.-W."/>
            <person name="Bae J.-W."/>
        </authorList>
    </citation>
    <scope>NUCLEOTIDE SEQUENCE [LARGE SCALE GENOMIC DNA]</scope>
    <source>
        <strain evidence="2 3">KACC 11594</strain>
    </source>
</reference>
<dbReference type="AlphaFoldDB" id="A0A7G9QHG8"/>
<dbReference type="KEGG" id="proe:H9L23_01360"/>
<feature type="chain" id="PRO_5028865361" description="DUF4369 domain-containing protein" evidence="1">
    <location>
        <begin position="20"/>
        <end position="140"/>
    </location>
</feature>
<dbReference type="RefSeq" id="WP_187593297.1">
    <property type="nucleotide sequence ID" value="NZ_CP060723.1"/>
</dbReference>
<protein>
    <recommendedName>
        <fullName evidence="4">DUF4369 domain-containing protein</fullName>
    </recommendedName>
</protein>
<keyword evidence="3" id="KW-1185">Reference proteome</keyword>
<dbReference type="Proteomes" id="UP000515806">
    <property type="component" value="Chromosome"/>
</dbReference>
<evidence type="ECO:0000313" key="3">
    <source>
        <dbReference type="Proteomes" id="UP000515806"/>
    </source>
</evidence>
<keyword evidence="1" id="KW-0732">Signal</keyword>
<name>A0A7G9QHG8_9SPHI</name>
<accession>A0A7G9QHG8</accession>
<dbReference type="EMBL" id="CP060723">
    <property type="protein sequence ID" value="QNN42793.1"/>
    <property type="molecule type" value="Genomic_DNA"/>
</dbReference>
<evidence type="ECO:0000313" key="2">
    <source>
        <dbReference type="EMBL" id="QNN42793.1"/>
    </source>
</evidence>
<feature type="signal peptide" evidence="1">
    <location>
        <begin position="1"/>
        <end position="19"/>
    </location>
</feature>
<organism evidence="2 3">
    <name type="scientific">Pedobacter roseus</name>
    <dbReference type="NCBI Taxonomy" id="336820"/>
    <lineage>
        <taxon>Bacteria</taxon>
        <taxon>Pseudomonadati</taxon>
        <taxon>Bacteroidota</taxon>
        <taxon>Sphingobacteriia</taxon>
        <taxon>Sphingobacteriales</taxon>
        <taxon>Sphingobacteriaceae</taxon>
        <taxon>Pedobacter</taxon>
    </lineage>
</organism>
<proteinExistence type="predicted"/>